<organism evidence="2 3">
    <name type="scientific">Limulus polyphemus</name>
    <name type="common">Atlantic horseshoe crab</name>
    <dbReference type="NCBI Taxonomy" id="6850"/>
    <lineage>
        <taxon>Eukaryota</taxon>
        <taxon>Metazoa</taxon>
        <taxon>Ecdysozoa</taxon>
        <taxon>Arthropoda</taxon>
        <taxon>Chelicerata</taxon>
        <taxon>Merostomata</taxon>
        <taxon>Xiphosura</taxon>
        <taxon>Limulidae</taxon>
        <taxon>Limulus</taxon>
    </lineage>
</organism>
<comment type="similarity">
    <text evidence="1">Belongs to the NPR2 family.</text>
</comment>
<protein>
    <submittedName>
        <fullName evidence="3">LOW QUALITY PROTEIN: GATOR complex protein NPRL2-like</fullName>
    </submittedName>
</protein>
<evidence type="ECO:0000256" key="1">
    <source>
        <dbReference type="ARBA" id="ARBA00008433"/>
    </source>
</evidence>
<evidence type="ECO:0000313" key="3">
    <source>
        <dbReference type="RefSeq" id="XP_013779810.1"/>
    </source>
</evidence>
<dbReference type="RefSeq" id="XP_013779810.1">
    <property type="nucleotide sequence ID" value="XM_013924356.2"/>
</dbReference>
<keyword evidence="2" id="KW-1185">Reference proteome</keyword>
<reference evidence="3" key="1">
    <citation type="submission" date="2025-08" db="UniProtKB">
        <authorList>
            <consortium name="RefSeq"/>
        </authorList>
    </citation>
    <scope>IDENTIFICATION</scope>
    <source>
        <tissue evidence="3">Muscle</tissue>
    </source>
</reference>
<accession>A0ABM1BDJ6</accession>
<dbReference type="PANTHER" id="PTHR12991">
    <property type="entry name" value="NITROGEN PERMEASE REGULATOR 2/TUMOR SUPPRESSOR CANDIDATE 4"/>
    <property type="match status" value="1"/>
</dbReference>
<dbReference type="PANTHER" id="PTHR12991:SF10">
    <property type="entry name" value="GATOR COMPLEX PROTEIN NPRL2"/>
    <property type="match status" value="1"/>
</dbReference>
<gene>
    <name evidence="3" type="primary">LOC106464228</name>
</gene>
<dbReference type="InterPro" id="IPR009348">
    <property type="entry name" value="NPR2-like"/>
</dbReference>
<dbReference type="GeneID" id="106464228"/>
<name>A0ABM1BDJ6_LIMPO</name>
<dbReference type="Pfam" id="PF06218">
    <property type="entry name" value="NPR2"/>
    <property type="match status" value="1"/>
</dbReference>
<sequence length="403" mass="46564">MFNSGCHYYQTQSQESPIKCILFSEFHQLLGPKITFQTPEDYVSKEVFDSLNVYIIPKPELQGKLITVNALGYKIIGYPVGIDNPKYARNRLIFNLCFVCDANLRTVQYEPLVRKLANYLVALEEESGFLSDEESKNHLPLIMTRIMNELNRYRRCSIPINESNTIHLKVIRVHPDPPQVMDHHVPIFTKSRTAILPSQWDLTTQQWDLTVMQILGYIDGFRHVARIAAEADVEVSLVKSCIQNMVYYGVVALIPIFLYSNVYTPTPELGRLATEPTLQDECIKYVTKQERYLPDFRSVFMLYCGLSPGITVRDLCTRHNPHSLGIDERKLIQFGMMRGLIRRLHKYPIYLPSEVQTPIKQPGLVKYFTGSHNYDEICSKTGLSYRELDEKVEKDARVIVCWK</sequence>
<evidence type="ECO:0000313" key="2">
    <source>
        <dbReference type="Proteomes" id="UP000694941"/>
    </source>
</evidence>
<proteinExistence type="inferred from homology"/>
<dbReference type="Proteomes" id="UP000694941">
    <property type="component" value="Unplaced"/>
</dbReference>